<evidence type="ECO:0008006" key="4">
    <source>
        <dbReference type="Google" id="ProtNLM"/>
    </source>
</evidence>
<reference evidence="2 3" key="1">
    <citation type="submission" date="2024-01" db="EMBL/GenBank/DDBJ databases">
        <title>The genomes of 5 underutilized Papilionoideae crops provide insights into root nodulation and disease resistanc.</title>
        <authorList>
            <person name="Yuan L."/>
        </authorList>
    </citation>
    <scope>NUCLEOTIDE SEQUENCE [LARGE SCALE GENOMIC DNA]</scope>
    <source>
        <strain evidence="2">ZHUSHIDOU_FW_LH</strain>
        <tissue evidence="2">Leaf</tissue>
    </source>
</reference>
<name>A0AAN9EDY2_CROPI</name>
<accession>A0AAN9EDY2</accession>
<gene>
    <name evidence="2" type="ORF">RIF29_28974</name>
</gene>
<feature type="signal peptide" evidence="1">
    <location>
        <begin position="1"/>
        <end position="20"/>
    </location>
</feature>
<evidence type="ECO:0000256" key="1">
    <source>
        <dbReference type="SAM" id="SignalP"/>
    </source>
</evidence>
<sequence length="91" mass="10283">MLRLSCTAGLSLFFIVTSRCLNLSPLVTHNKTDIFSFFLPNPFCTYYSFLPIKPTPLPLSGLSQFLFKPPTFSSFSDTPFSLFYSGRFHLG</sequence>
<dbReference type="EMBL" id="JAYWIO010000006">
    <property type="protein sequence ID" value="KAK7255561.1"/>
    <property type="molecule type" value="Genomic_DNA"/>
</dbReference>
<dbReference type="Proteomes" id="UP001372338">
    <property type="component" value="Unassembled WGS sequence"/>
</dbReference>
<keyword evidence="3" id="KW-1185">Reference proteome</keyword>
<evidence type="ECO:0000313" key="3">
    <source>
        <dbReference type="Proteomes" id="UP001372338"/>
    </source>
</evidence>
<keyword evidence="1" id="KW-0732">Signal</keyword>
<evidence type="ECO:0000313" key="2">
    <source>
        <dbReference type="EMBL" id="KAK7255561.1"/>
    </source>
</evidence>
<feature type="chain" id="PRO_5042853474" description="Secreted protein" evidence="1">
    <location>
        <begin position="21"/>
        <end position="91"/>
    </location>
</feature>
<organism evidence="2 3">
    <name type="scientific">Crotalaria pallida</name>
    <name type="common">Smooth rattlebox</name>
    <name type="synonym">Crotalaria striata</name>
    <dbReference type="NCBI Taxonomy" id="3830"/>
    <lineage>
        <taxon>Eukaryota</taxon>
        <taxon>Viridiplantae</taxon>
        <taxon>Streptophyta</taxon>
        <taxon>Embryophyta</taxon>
        <taxon>Tracheophyta</taxon>
        <taxon>Spermatophyta</taxon>
        <taxon>Magnoliopsida</taxon>
        <taxon>eudicotyledons</taxon>
        <taxon>Gunneridae</taxon>
        <taxon>Pentapetalae</taxon>
        <taxon>rosids</taxon>
        <taxon>fabids</taxon>
        <taxon>Fabales</taxon>
        <taxon>Fabaceae</taxon>
        <taxon>Papilionoideae</taxon>
        <taxon>50 kb inversion clade</taxon>
        <taxon>genistoids sensu lato</taxon>
        <taxon>core genistoids</taxon>
        <taxon>Crotalarieae</taxon>
        <taxon>Crotalaria</taxon>
    </lineage>
</organism>
<proteinExistence type="predicted"/>
<dbReference type="AlphaFoldDB" id="A0AAN9EDY2"/>
<protein>
    <recommendedName>
        <fullName evidence="4">Secreted protein</fullName>
    </recommendedName>
</protein>
<comment type="caution">
    <text evidence="2">The sequence shown here is derived from an EMBL/GenBank/DDBJ whole genome shotgun (WGS) entry which is preliminary data.</text>
</comment>